<dbReference type="EMBL" id="UGLC01000002">
    <property type="protein sequence ID" value="STT53226.1"/>
    <property type="molecule type" value="Genomic_DNA"/>
</dbReference>
<dbReference type="GO" id="GO:0016787">
    <property type="term" value="F:hydrolase activity"/>
    <property type="evidence" value="ECO:0007669"/>
    <property type="project" value="UniProtKB-KW"/>
</dbReference>
<dbReference type="PANTHER" id="PTHR43790">
    <property type="entry name" value="CARBOHYDRATE TRANSPORT ATP-BINDING PROTEIN MG119-RELATED"/>
    <property type="match status" value="1"/>
</dbReference>
<evidence type="ECO:0000313" key="6">
    <source>
        <dbReference type="Proteomes" id="UP000254799"/>
    </source>
</evidence>
<keyword evidence="5" id="KW-0378">Hydrolase</keyword>
<name>A0A377WEG4_KLEPN</name>
<evidence type="ECO:0000313" key="5">
    <source>
        <dbReference type="EMBL" id="STT53226.1"/>
    </source>
</evidence>
<dbReference type="EC" id="3.6.3.17" evidence="5"/>
<reference evidence="5 6" key="1">
    <citation type="submission" date="2018-06" db="EMBL/GenBank/DDBJ databases">
        <authorList>
            <consortium name="Pathogen Informatics"/>
            <person name="Doyle S."/>
        </authorList>
    </citation>
    <scope>NUCLEOTIDE SEQUENCE [LARGE SCALE GENOMIC DNA]</scope>
    <source>
        <strain evidence="5 6">NCTC8849</strain>
    </source>
</reference>
<dbReference type="InterPro" id="IPR027417">
    <property type="entry name" value="P-loop_NTPase"/>
</dbReference>
<dbReference type="SUPFAM" id="SSF52540">
    <property type="entry name" value="P-loop containing nucleoside triphosphate hydrolases"/>
    <property type="match status" value="1"/>
</dbReference>
<dbReference type="AlphaFoldDB" id="A0A377WEG4"/>
<accession>A0A377WEG4</accession>
<gene>
    <name evidence="5" type="primary">mglA_3</name>
    <name evidence="5" type="ORF">NCTC8849_01779</name>
</gene>
<dbReference type="Gene3D" id="3.40.50.300">
    <property type="entry name" value="P-loop containing nucleotide triphosphate hydrolases"/>
    <property type="match status" value="1"/>
</dbReference>
<protein>
    <submittedName>
        <fullName evidence="5">Putative ABC transport system ATPase component</fullName>
        <ecNumber evidence="5">3.6.3.17</ecNumber>
    </submittedName>
</protein>
<dbReference type="PANTHER" id="PTHR43790:SF9">
    <property type="entry name" value="GALACTOFURANOSE TRANSPORTER ATP-BINDING PROTEIN YTFR"/>
    <property type="match status" value="1"/>
</dbReference>
<dbReference type="Proteomes" id="UP000254799">
    <property type="component" value="Unassembled WGS sequence"/>
</dbReference>
<proteinExistence type="predicted"/>
<organism evidence="5 6">
    <name type="scientific">Klebsiella pneumoniae</name>
    <dbReference type="NCBI Taxonomy" id="573"/>
    <lineage>
        <taxon>Bacteria</taxon>
        <taxon>Pseudomonadati</taxon>
        <taxon>Pseudomonadota</taxon>
        <taxon>Gammaproteobacteria</taxon>
        <taxon>Enterobacterales</taxon>
        <taxon>Enterobacteriaceae</taxon>
        <taxon>Klebsiella/Raoultella group</taxon>
        <taxon>Klebsiella</taxon>
        <taxon>Klebsiella pneumoniae complex</taxon>
    </lineage>
</organism>
<dbReference type="InterPro" id="IPR050107">
    <property type="entry name" value="ABC_carbohydrate_import_ATPase"/>
</dbReference>
<evidence type="ECO:0000256" key="3">
    <source>
        <dbReference type="ARBA" id="ARBA00022741"/>
    </source>
</evidence>
<sequence>MPPRRARYRSRSDAAPSFWRQPAEGAIGKWLRGDANVLIFDEPTKGVDVKAKTDLFMLIDGLAREGKGVIYASGEFAELVVYATASAYCGTDGS</sequence>
<evidence type="ECO:0000256" key="1">
    <source>
        <dbReference type="ARBA" id="ARBA00022448"/>
    </source>
</evidence>
<keyword evidence="2" id="KW-0677">Repeat</keyword>
<evidence type="ECO:0000256" key="2">
    <source>
        <dbReference type="ARBA" id="ARBA00022737"/>
    </source>
</evidence>
<keyword evidence="1" id="KW-0813">Transport</keyword>
<keyword evidence="3" id="KW-0547">Nucleotide-binding</keyword>
<keyword evidence="4" id="KW-0067">ATP-binding</keyword>
<evidence type="ECO:0000256" key="4">
    <source>
        <dbReference type="ARBA" id="ARBA00022840"/>
    </source>
</evidence>
<dbReference type="GO" id="GO:0005524">
    <property type="term" value="F:ATP binding"/>
    <property type="evidence" value="ECO:0007669"/>
    <property type="project" value="UniProtKB-KW"/>
</dbReference>